<dbReference type="OrthoDB" id="9973146at2"/>
<dbReference type="EMBL" id="BJYZ01000022">
    <property type="protein sequence ID" value="GEO40557.1"/>
    <property type="molecule type" value="Genomic_DNA"/>
</dbReference>
<comment type="caution">
    <text evidence="2">The sequence shown here is derived from an EMBL/GenBank/DDBJ whole genome shotgun (WGS) entry which is preliminary data.</text>
</comment>
<dbReference type="AlphaFoldDB" id="A0A512DVS4"/>
<dbReference type="SUPFAM" id="SSF46565">
    <property type="entry name" value="Chaperone J-domain"/>
    <property type="match status" value="1"/>
</dbReference>
<evidence type="ECO:0000313" key="2">
    <source>
        <dbReference type="EMBL" id="GEO40557.1"/>
    </source>
</evidence>
<evidence type="ECO:0008006" key="4">
    <source>
        <dbReference type="Google" id="ProtNLM"/>
    </source>
</evidence>
<name>A0A512DVS4_9PROT</name>
<proteinExistence type="predicted"/>
<keyword evidence="3" id="KW-1185">Reference proteome</keyword>
<evidence type="ECO:0000313" key="3">
    <source>
        <dbReference type="Proteomes" id="UP000321523"/>
    </source>
</evidence>
<reference evidence="2 3" key="1">
    <citation type="submission" date="2019-07" db="EMBL/GenBank/DDBJ databases">
        <title>Whole genome shotgun sequence of Skermanella aerolata NBRC 106429.</title>
        <authorList>
            <person name="Hosoyama A."/>
            <person name="Uohara A."/>
            <person name="Ohji S."/>
            <person name="Ichikawa N."/>
        </authorList>
    </citation>
    <scope>NUCLEOTIDE SEQUENCE [LARGE SCALE GENOMIC DNA]</scope>
    <source>
        <strain evidence="2 3">NBRC 106429</strain>
    </source>
</reference>
<gene>
    <name evidence="2" type="ORF">SAE02_47050</name>
</gene>
<dbReference type="InterPro" id="IPR036869">
    <property type="entry name" value="J_dom_sf"/>
</dbReference>
<sequence>MKVRFRRRGRGVSGNGALGEFGTLLRLVFGSAAATVAAYLDGLDPAKRSGSARTEGAGSAIMRLRRELAAAKSRRDALISEILRYDKAREVMTAQVADEADPERRAALRVSLESLEDRLTIWLDEHDDLTATISRLEADLSFFDAASGSEYDTGERAGPDPSPGETGPVVDARTRDALASLGLTRMPETLADLKTAYRDRLKAVHPDVSGQGSTEAAALATVAFAELRKRFS</sequence>
<feature type="region of interest" description="Disordered" evidence="1">
    <location>
        <begin position="149"/>
        <end position="170"/>
    </location>
</feature>
<dbReference type="Proteomes" id="UP000321523">
    <property type="component" value="Unassembled WGS sequence"/>
</dbReference>
<organism evidence="2 3">
    <name type="scientific">Skermanella aerolata</name>
    <dbReference type="NCBI Taxonomy" id="393310"/>
    <lineage>
        <taxon>Bacteria</taxon>
        <taxon>Pseudomonadati</taxon>
        <taxon>Pseudomonadota</taxon>
        <taxon>Alphaproteobacteria</taxon>
        <taxon>Rhodospirillales</taxon>
        <taxon>Azospirillaceae</taxon>
        <taxon>Skermanella</taxon>
    </lineage>
</organism>
<accession>A0A512DVS4</accession>
<protein>
    <recommendedName>
        <fullName evidence="4">J domain-containing protein</fullName>
    </recommendedName>
</protein>
<dbReference type="RefSeq" id="WP_044430528.1">
    <property type="nucleotide sequence ID" value="NZ_BJYZ01000022.1"/>
</dbReference>
<evidence type="ECO:0000256" key="1">
    <source>
        <dbReference type="SAM" id="MobiDB-lite"/>
    </source>
</evidence>